<evidence type="ECO:0000256" key="3">
    <source>
        <dbReference type="ARBA" id="ARBA00008741"/>
    </source>
</evidence>
<evidence type="ECO:0000256" key="2">
    <source>
        <dbReference type="ARBA" id="ARBA00004377"/>
    </source>
</evidence>
<keyword evidence="6 12" id="KW-1003">Cell membrane</keyword>
<protein>
    <recommendedName>
        <fullName evidence="4 12">Heme exporter protein D</fullName>
    </recommendedName>
</protein>
<sequence length="89" mass="9675">MQEFLDMGGYAGFVWPSYIITFGLLALVFALTWRLLKTSERRLEALQAARGRRPRGKRGAGPAAPAQSQSQPQARETEKAPAGAAGESR</sequence>
<dbReference type="GO" id="GO:0015886">
    <property type="term" value="P:heme transport"/>
    <property type="evidence" value="ECO:0007669"/>
    <property type="project" value="InterPro"/>
</dbReference>
<dbReference type="AlphaFoldDB" id="K9HVH0"/>
<dbReference type="GO" id="GO:0005886">
    <property type="term" value="C:plasma membrane"/>
    <property type="evidence" value="ECO:0007669"/>
    <property type="project" value="UniProtKB-SubCell"/>
</dbReference>
<keyword evidence="8 12" id="KW-0812">Transmembrane</keyword>
<keyword evidence="11 12" id="KW-0472">Membrane</keyword>
<comment type="function">
    <text evidence="1 12">Required for the export of heme to the periplasm for the biogenesis of c-type cytochromes.</text>
</comment>
<dbReference type="NCBIfam" id="TIGR03141">
    <property type="entry name" value="cytochro_ccmD"/>
    <property type="match status" value="1"/>
</dbReference>
<keyword evidence="5 12" id="KW-0813">Transport</keyword>
<keyword evidence="9 12" id="KW-0201">Cytochrome c-type biogenesis</keyword>
<evidence type="ECO:0000256" key="12">
    <source>
        <dbReference type="RuleBase" id="RU363101"/>
    </source>
</evidence>
<dbReference type="Proteomes" id="UP000009881">
    <property type="component" value="Unassembled WGS sequence"/>
</dbReference>
<dbReference type="EMBL" id="ANHY01000004">
    <property type="protein sequence ID" value="EKV32221.1"/>
    <property type="molecule type" value="Genomic_DNA"/>
</dbReference>
<evidence type="ECO:0000256" key="13">
    <source>
        <dbReference type="SAM" id="MobiDB-lite"/>
    </source>
</evidence>
<evidence type="ECO:0000256" key="7">
    <source>
        <dbReference type="ARBA" id="ARBA00022519"/>
    </source>
</evidence>
<comment type="caution">
    <text evidence="14">The sequence shown here is derived from an EMBL/GenBank/DDBJ whole genome shotgun (WGS) entry which is preliminary data.</text>
</comment>
<feature type="transmembrane region" description="Helical" evidence="12">
    <location>
        <begin position="15"/>
        <end position="36"/>
    </location>
</feature>
<comment type="similarity">
    <text evidence="3 12">Belongs to the CcmD/CycX/HelD family.</text>
</comment>
<name>K9HVH0_9PROT</name>
<gene>
    <name evidence="14" type="ORF">C882_3285</name>
</gene>
<proteinExistence type="inferred from homology"/>
<evidence type="ECO:0000256" key="9">
    <source>
        <dbReference type="ARBA" id="ARBA00022748"/>
    </source>
</evidence>
<dbReference type="RefSeq" id="WP_009539482.1">
    <property type="nucleotide sequence ID" value="NZ_ANHY01000004.1"/>
</dbReference>
<feature type="compositionally biased region" description="Low complexity" evidence="13">
    <location>
        <begin position="60"/>
        <end position="74"/>
    </location>
</feature>
<evidence type="ECO:0000256" key="11">
    <source>
        <dbReference type="ARBA" id="ARBA00023136"/>
    </source>
</evidence>
<evidence type="ECO:0000256" key="6">
    <source>
        <dbReference type="ARBA" id="ARBA00022475"/>
    </source>
</evidence>
<evidence type="ECO:0000256" key="5">
    <source>
        <dbReference type="ARBA" id="ARBA00022448"/>
    </source>
</evidence>
<keyword evidence="7 12" id="KW-0997">Cell inner membrane</keyword>
<dbReference type="Pfam" id="PF04995">
    <property type="entry name" value="CcmD"/>
    <property type="match status" value="1"/>
</dbReference>
<reference evidence="14 15" key="1">
    <citation type="journal article" date="2013" name="Genome Announc.">
        <title>Draft Genome Sequence of an Alphaproteobacterium, Caenispirillum salinarum AK4(T), Isolated from a Solar Saltern.</title>
        <authorList>
            <person name="Khatri I."/>
            <person name="Singh A."/>
            <person name="Korpole S."/>
            <person name="Pinnaka A.K."/>
            <person name="Subramanian S."/>
        </authorList>
    </citation>
    <scope>NUCLEOTIDE SEQUENCE [LARGE SCALE GENOMIC DNA]</scope>
    <source>
        <strain evidence="14 15">AK4</strain>
    </source>
</reference>
<organism evidence="14 15">
    <name type="scientific">Caenispirillum salinarum AK4</name>
    <dbReference type="NCBI Taxonomy" id="1238182"/>
    <lineage>
        <taxon>Bacteria</taxon>
        <taxon>Pseudomonadati</taxon>
        <taxon>Pseudomonadota</taxon>
        <taxon>Alphaproteobacteria</taxon>
        <taxon>Rhodospirillales</taxon>
        <taxon>Novispirillaceae</taxon>
        <taxon>Caenispirillum</taxon>
    </lineage>
</organism>
<dbReference type="STRING" id="1238182.C882_3285"/>
<accession>K9HVH0</accession>
<evidence type="ECO:0000256" key="1">
    <source>
        <dbReference type="ARBA" id="ARBA00002442"/>
    </source>
</evidence>
<keyword evidence="15" id="KW-1185">Reference proteome</keyword>
<evidence type="ECO:0000313" key="15">
    <source>
        <dbReference type="Proteomes" id="UP000009881"/>
    </source>
</evidence>
<evidence type="ECO:0000256" key="4">
    <source>
        <dbReference type="ARBA" id="ARBA00016461"/>
    </source>
</evidence>
<dbReference type="InterPro" id="IPR007078">
    <property type="entry name" value="Haem_export_protD_CcmD"/>
</dbReference>
<evidence type="ECO:0000313" key="14">
    <source>
        <dbReference type="EMBL" id="EKV32221.1"/>
    </source>
</evidence>
<evidence type="ECO:0000256" key="8">
    <source>
        <dbReference type="ARBA" id="ARBA00022692"/>
    </source>
</evidence>
<evidence type="ECO:0000256" key="10">
    <source>
        <dbReference type="ARBA" id="ARBA00022989"/>
    </source>
</evidence>
<dbReference type="GO" id="GO:0017004">
    <property type="term" value="P:cytochrome complex assembly"/>
    <property type="evidence" value="ECO:0007669"/>
    <property type="project" value="UniProtKB-KW"/>
</dbReference>
<keyword evidence="10 12" id="KW-1133">Transmembrane helix</keyword>
<comment type="subcellular location">
    <subcellularLocation>
        <location evidence="2 12">Cell inner membrane</location>
        <topology evidence="2 12">Single-pass membrane protein</topology>
    </subcellularLocation>
</comment>
<feature type="region of interest" description="Disordered" evidence="13">
    <location>
        <begin position="47"/>
        <end position="89"/>
    </location>
</feature>